<accession>A0A3M7SSA7</accession>
<comment type="caution">
    <text evidence="1">The sequence shown here is derived from an EMBL/GenBank/DDBJ whole genome shotgun (WGS) entry which is preliminary data.</text>
</comment>
<gene>
    <name evidence="1" type="ORF">BpHYR1_048900</name>
</gene>
<reference evidence="1 2" key="1">
    <citation type="journal article" date="2018" name="Sci. Rep.">
        <title>Genomic signatures of local adaptation to the degree of environmental predictability in rotifers.</title>
        <authorList>
            <person name="Franch-Gras L."/>
            <person name="Hahn C."/>
            <person name="Garcia-Roger E.M."/>
            <person name="Carmona M.J."/>
            <person name="Serra M."/>
            <person name="Gomez A."/>
        </authorList>
    </citation>
    <scope>NUCLEOTIDE SEQUENCE [LARGE SCALE GENOMIC DNA]</scope>
    <source>
        <strain evidence="1">HYR1</strain>
    </source>
</reference>
<dbReference type="Proteomes" id="UP000276133">
    <property type="component" value="Unassembled WGS sequence"/>
</dbReference>
<name>A0A3M7SSA7_BRAPC</name>
<protein>
    <submittedName>
        <fullName evidence="1">Uncharacterized protein</fullName>
    </submittedName>
</protein>
<sequence length="82" mass="9619">MPYDLLNSKKFKYKFETLKLAYSIVLDKETKLDDIKSTGVNLLHILIARHNLHLGQYIPKNEIPNFGLFMTPWSNQNLFSHL</sequence>
<keyword evidence="2" id="KW-1185">Reference proteome</keyword>
<evidence type="ECO:0000313" key="1">
    <source>
        <dbReference type="EMBL" id="RNA38487.1"/>
    </source>
</evidence>
<evidence type="ECO:0000313" key="2">
    <source>
        <dbReference type="Proteomes" id="UP000276133"/>
    </source>
</evidence>
<dbReference type="EMBL" id="REGN01000865">
    <property type="protein sequence ID" value="RNA38487.1"/>
    <property type="molecule type" value="Genomic_DNA"/>
</dbReference>
<dbReference type="AlphaFoldDB" id="A0A3M7SSA7"/>
<proteinExistence type="predicted"/>
<organism evidence="1 2">
    <name type="scientific">Brachionus plicatilis</name>
    <name type="common">Marine rotifer</name>
    <name type="synonym">Brachionus muelleri</name>
    <dbReference type="NCBI Taxonomy" id="10195"/>
    <lineage>
        <taxon>Eukaryota</taxon>
        <taxon>Metazoa</taxon>
        <taxon>Spiralia</taxon>
        <taxon>Gnathifera</taxon>
        <taxon>Rotifera</taxon>
        <taxon>Eurotatoria</taxon>
        <taxon>Monogononta</taxon>
        <taxon>Pseudotrocha</taxon>
        <taxon>Ploima</taxon>
        <taxon>Brachionidae</taxon>
        <taxon>Brachionus</taxon>
    </lineage>
</organism>